<evidence type="ECO:0000256" key="1">
    <source>
        <dbReference type="SAM" id="MobiDB-lite"/>
    </source>
</evidence>
<sequence>MGFFGSSSSTDLSGAVNDSSSSRTKPGRDPKKRPFRINTISMMKTKKDPDMKEQLFETVCTVRITLDNGQYFVLRIPSEFDGRFHEITSNDRFTLETKFANVNGGKVKEPTMTYESALAKGNALILLYSLAQALSRRELFSNFYYLRGASVDFYLCCGAMTVLYVMYLGARARAVGNGAVAEGSSNGNGNGVGVAKVEAVRKSSQADRSNSVEKVDKIEKQASRAAVESAPTTTVGGAGGGEPAKKVKYSDPNRMENPGGCTPPDIDLSGIPPTSTWIHSPLLVRAAPHVSHKVDGIQCTATSQLRVNNIPIPFETELFKGVAMIRVANLQDSPKSYFKGRNRKLQVAIQGQFKKRTRFDKVFSGQEFYEKIPSLPPKRVVDTVFSLLSSKLPPTFLQDVFADKPYFLSPLVNTCQGFACEKDGEQQDVFGLESNKWAIKENTELLGDEVPRDGEKRRKFFATASNLERFFFEPENHYTFDYYQHFMDMNSMRFVVTSFLGFDVSGIVGKQPMQLSMAKNMDGDGYYWNFESWHQTLMGEAGN</sequence>
<accession>A0A9W6ZEL0</accession>
<feature type="compositionally biased region" description="Basic and acidic residues" evidence="1">
    <location>
        <begin position="200"/>
        <end position="222"/>
    </location>
</feature>
<protein>
    <recommendedName>
        <fullName evidence="2">Domain of unknown function at the cortex 1 domain-containing protein</fullName>
    </recommendedName>
</protein>
<feature type="compositionally biased region" description="Basic and acidic residues" evidence="1">
    <location>
        <begin position="243"/>
        <end position="254"/>
    </location>
</feature>
<evidence type="ECO:0000313" key="4">
    <source>
        <dbReference type="Proteomes" id="UP001162640"/>
    </source>
</evidence>
<reference evidence="4" key="1">
    <citation type="journal article" date="2023" name="Commun. Biol.">
        <title>Genome analysis of Parmales, the sister group of diatoms, reveals the evolutionary specialization of diatoms from phago-mixotrophs to photoautotrophs.</title>
        <authorList>
            <person name="Ban H."/>
            <person name="Sato S."/>
            <person name="Yoshikawa S."/>
            <person name="Yamada K."/>
            <person name="Nakamura Y."/>
            <person name="Ichinomiya M."/>
            <person name="Sato N."/>
            <person name="Blanc-Mathieu R."/>
            <person name="Endo H."/>
            <person name="Kuwata A."/>
            <person name="Ogata H."/>
        </authorList>
    </citation>
    <scope>NUCLEOTIDE SEQUENCE [LARGE SCALE GENOMIC DNA]</scope>
</reference>
<feature type="region of interest" description="Disordered" evidence="1">
    <location>
        <begin position="1"/>
        <end position="35"/>
    </location>
</feature>
<feature type="region of interest" description="Disordered" evidence="1">
    <location>
        <begin position="200"/>
        <end position="259"/>
    </location>
</feature>
<dbReference type="EMBL" id="BLQM01000017">
    <property type="protein sequence ID" value="GMH50756.1"/>
    <property type="molecule type" value="Genomic_DNA"/>
</dbReference>
<feature type="domain" description="Domain of unknown function at the cortex 1" evidence="2">
    <location>
        <begin position="297"/>
        <end position="534"/>
    </location>
</feature>
<evidence type="ECO:0000313" key="3">
    <source>
        <dbReference type="EMBL" id="GMH50756.1"/>
    </source>
</evidence>
<feature type="compositionally biased region" description="Polar residues" evidence="1">
    <location>
        <begin position="1"/>
        <end position="24"/>
    </location>
</feature>
<proteinExistence type="predicted"/>
<dbReference type="InterPro" id="IPR013897">
    <property type="entry name" value="Duc1"/>
</dbReference>
<organism evidence="3 4">
    <name type="scientific">Triparma laevis f. inornata</name>
    <dbReference type="NCBI Taxonomy" id="1714386"/>
    <lineage>
        <taxon>Eukaryota</taxon>
        <taxon>Sar</taxon>
        <taxon>Stramenopiles</taxon>
        <taxon>Ochrophyta</taxon>
        <taxon>Bolidophyceae</taxon>
        <taxon>Parmales</taxon>
        <taxon>Triparmaceae</taxon>
        <taxon>Triparma</taxon>
    </lineage>
</organism>
<dbReference type="Proteomes" id="UP001162640">
    <property type="component" value="Unassembled WGS sequence"/>
</dbReference>
<dbReference type="AlphaFoldDB" id="A0A9W6ZEL0"/>
<gene>
    <name evidence="3" type="ORF">TL16_g00858</name>
</gene>
<name>A0A9W6ZEL0_9STRA</name>
<comment type="caution">
    <text evidence="3">The sequence shown here is derived from an EMBL/GenBank/DDBJ whole genome shotgun (WGS) entry which is preliminary data.</text>
</comment>
<dbReference type="Pfam" id="PF08588">
    <property type="entry name" value="Duc1"/>
    <property type="match status" value="1"/>
</dbReference>
<dbReference type="PANTHER" id="PTHR34826">
    <property type="entry name" value="UPF0590 PROTEIN C409.17C"/>
    <property type="match status" value="1"/>
</dbReference>
<evidence type="ECO:0000259" key="2">
    <source>
        <dbReference type="Pfam" id="PF08588"/>
    </source>
</evidence>
<dbReference type="PANTHER" id="PTHR34826:SF2">
    <property type="entry name" value="UPF0590 PROTEIN C409.17C"/>
    <property type="match status" value="1"/>
</dbReference>